<evidence type="ECO:0000313" key="7">
    <source>
        <dbReference type="EMBL" id="PLW10947.1"/>
    </source>
</evidence>
<evidence type="ECO:0000313" key="8">
    <source>
        <dbReference type="Proteomes" id="UP000235392"/>
    </source>
</evidence>
<keyword evidence="4 6" id="KW-0333">Golgi apparatus</keyword>
<comment type="similarity">
    <text evidence="5">Belongs to the TRAPP small subunits family. BET5 subfamily.</text>
</comment>
<keyword evidence="2 6" id="KW-0256">Endoplasmic reticulum</keyword>
<reference evidence="7 8" key="1">
    <citation type="submission" date="2017-11" db="EMBL/GenBank/DDBJ databases">
        <title>De novo assembly and phasing of dikaryotic genomes from two isolates of Puccinia coronata f. sp. avenae, the causal agent of oat crown rust.</title>
        <authorList>
            <person name="Miller M.E."/>
            <person name="Zhang Y."/>
            <person name="Omidvar V."/>
            <person name="Sperschneider J."/>
            <person name="Schwessinger B."/>
            <person name="Raley C."/>
            <person name="Palmer J.M."/>
            <person name="Garnica D."/>
            <person name="Upadhyaya N."/>
            <person name="Rathjen J."/>
            <person name="Taylor J.M."/>
            <person name="Park R.F."/>
            <person name="Dodds P.N."/>
            <person name="Hirsch C.D."/>
            <person name="Kianian S.F."/>
            <person name="Figueroa M."/>
        </authorList>
    </citation>
    <scope>NUCLEOTIDE SEQUENCE [LARGE SCALE GENOMIC DNA]</scope>
    <source>
        <strain evidence="7">12SD80</strain>
    </source>
</reference>
<evidence type="ECO:0000256" key="5">
    <source>
        <dbReference type="ARBA" id="ARBA00038167"/>
    </source>
</evidence>
<dbReference type="Pfam" id="PF04099">
    <property type="entry name" value="Sybindin"/>
    <property type="match status" value="1"/>
</dbReference>
<dbReference type="GO" id="GO:0030008">
    <property type="term" value="C:TRAPP complex"/>
    <property type="evidence" value="ECO:0007669"/>
    <property type="project" value="UniProtKB-UniRule"/>
</dbReference>
<dbReference type="InterPro" id="IPR007233">
    <property type="entry name" value="TRAPPC"/>
</dbReference>
<keyword evidence="3 6" id="KW-0931">ER-Golgi transport</keyword>
<evidence type="ECO:0000256" key="2">
    <source>
        <dbReference type="ARBA" id="ARBA00022824"/>
    </source>
</evidence>
<dbReference type="InterPro" id="IPR011012">
    <property type="entry name" value="Longin-like_dom_sf"/>
</dbReference>
<keyword evidence="1 6" id="KW-0813">Transport</keyword>
<dbReference type="GO" id="GO:0005794">
    <property type="term" value="C:Golgi apparatus"/>
    <property type="evidence" value="ECO:0007669"/>
    <property type="project" value="UniProtKB-SubCell"/>
</dbReference>
<dbReference type="PANTHER" id="PTHR23249:SF16">
    <property type="entry name" value="TRAFFICKING PROTEIN PARTICLE COMPLEX SUBUNIT 1"/>
    <property type="match status" value="1"/>
</dbReference>
<dbReference type="AlphaFoldDB" id="A0A2N5SCG0"/>
<dbReference type="PANTHER" id="PTHR23249">
    <property type="entry name" value="TRAFFICKING PROTEIN PARTICLE COMPLEX SUBUNIT"/>
    <property type="match status" value="1"/>
</dbReference>
<proteinExistence type="inferred from homology"/>
<dbReference type="GO" id="GO:0006888">
    <property type="term" value="P:endoplasmic reticulum to Golgi vesicle-mediated transport"/>
    <property type="evidence" value="ECO:0007669"/>
    <property type="project" value="UniProtKB-UniRule"/>
</dbReference>
<dbReference type="Gene3D" id="3.30.450.70">
    <property type="match status" value="1"/>
</dbReference>
<evidence type="ECO:0000256" key="6">
    <source>
        <dbReference type="RuleBase" id="RU366065"/>
    </source>
</evidence>
<gene>
    <name evidence="7" type="ORF">PCASD_20270</name>
</gene>
<sequence>MNSNKNHIMPHRHPGSLRMQISYADLLPHRSPLKPARPDPNVLQCVSPAISPMKEPHQTAIIKTDSHSRQQISAVGNLPFGNQSGGLLVGGEHVPNELESSQLSSSVLKINHSDPHHPPIAADNKLLDDHSQPAPKYAGLPFDEEAKLVYGVVFSLRNLLQKLDGKKEVLHGYTTSAYMLHILTTPSNHTFALFSSPMSESMAPALQTLWRTAWLDFVVRNPLVFIDSRQSGREIDNEMFRATASGSESLRISDANCTDQ</sequence>
<dbReference type="Proteomes" id="UP000235392">
    <property type="component" value="Unassembled WGS sequence"/>
</dbReference>
<dbReference type="GO" id="GO:0005783">
    <property type="term" value="C:endoplasmic reticulum"/>
    <property type="evidence" value="ECO:0007669"/>
    <property type="project" value="UniProtKB-SubCell"/>
</dbReference>
<organism evidence="7 8">
    <name type="scientific">Puccinia coronata f. sp. avenae</name>
    <dbReference type="NCBI Taxonomy" id="200324"/>
    <lineage>
        <taxon>Eukaryota</taxon>
        <taxon>Fungi</taxon>
        <taxon>Dikarya</taxon>
        <taxon>Basidiomycota</taxon>
        <taxon>Pucciniomycotina</taxon>
        <taxon>Pucciniomycetes</taxon>
        <taxon>Pucciniales</taxon>
        <taxon>Pucciniaceae</taxon>
        <taxon>Puccinia</taxon>
    </lineage>
</organism>
<name>A0A2N5SCG0_9BASI</name>
<protein>
    <recommendedName>
        <fullName evidence="6">Trafficking protein particle complex subunit</fullName>
    </recommendedName>
</protein>
<accession>A0A2N5SCG0</accession>
<dbReference type="EMBL" id="PGCI01000943">
    <property type="protein sequence ID" value="PLW10947.1"/>
    <property type="molecule type" value="Genomic_DNA"/>
</dbReference>
<comment type="subunit">
    <text evidence="6">Part of the multisubunit transport protein particle (TRAPP) complex.</text>
</comment>
<comment type="subcellular location">
    <subcellularLocation>
        <location evidence="6">Endoplasmic reticulum</location>
    </subcellularLocation>
    <subcellularLocation>
        <location evidence="6">Golgi apparatus</location>
        <location evidence="6">cis-Golgi network</location>
    </subcellularLocation>
</comment>
<comment type="caution">
    <text evidence="7">The sequence shown here is derived from an EMBL/GenBank/DDBJ whole genome shotgun (WGS) entry which is preliminary data.</text>
</comment>
<evidence type="ECO:0000256" key="3">
    <source>
        <dbReference type="ARBA" id="ARBA00022892"/>
    </source>
</evidence>
<dbReference type="SMART" id="SM01399">
    <property type="entry name" value="Sybindin"/>
    <property type="match status" value="1"/>
</dbReference>
<dbReference type="SUPFAM" id="SSF64356">
    <property type="entry name" value="SNARE-like"/>
    <property type="match status" value="1"/>
</dbReference>
<evidence type="ECO:0000256" key="4">
    <source>
        <dbReference type="ARBA" id="ARBA00023034"/>
    </source>
</evidence>
<evidence type="ECO:0000256" key="1">
    <source>
        <dbReference type="ARBA" id="ARBA00022448"/>
    </source>
</evidence>